<evidence type="ECO:0000313" key="2">
    <source>
        <dbReference type="Proteomes" id="UP000321839"/>
    </source>
</evidence>
<proteinExistence type="predicted"/>
<dbReference type="Pfam" id="PF11753">
    <property type="entry name" value="DUF3310"/>
    <property type="match status" value="1"/>
</dbReference>
<name>A0AB34AFQ1_STAUR</name>
<protein>
    <recommendedName>
        <fullName evidence="3">DUF3310 domain-containing protein</fullName>
    </recommendedName>
</protein>
<reference evidence="1 2" key="1">
    <citation type="submission" date="2019-07" db="EMBL/GenBank/DDBJ databases">
        <title>Whole genome shotgun sequence of Staphylococcus cohnii subsp. urealyticus NBRC 109766.</title>
        <authorList>
            <person name="Hosoyama A."/>
            <person name="Uohara A."/>
            <person name="Ohji S."/>
            <person name="Ichikawa N."/>
        </authorList>
    </citation>
    <scope>NUCLEOTIDE SEQUENCE [LARGE SCALE GENOMIC DNA]</scope>
    <source>
        <strain evidence="1 2">NBRC 109766</strain>
    </source>
</reference>
<accession>A0AB34AFQ1</accession>
<evidence type="ECO:0000313" key="1">
    <source>
        <dbReference type="EMBL" id="GEQ01960.1"/>
    </source>
</evidence>
<evidence type="ECO:0008006" key="3">
    <source>
        <dbReference type="Google" id="ProtNLM"/>
    </source>
</evidence>
<organism evidence="1 2">
    <name type="scientific">Staphylococcus ureilyticus</name>
    <name type="common">Staphylococcus cohnii subsp. urealyticus</name>
    <dbReference type="NCBI Taxonomy" id="94138"/>
    <lineage>
        <taxon>Bacteria</taxon>
        <taxon>Bacillati</taxon>
        <taxon>Bacillota</taxon>
        <taxon>Bacilli</taxon>
        <taxon>Bacillales</taxon>
        <taxon>Staphylococcaceae</taxon>
        <taxon>Staphylococcus</taxon>
        <taxon>Staphylococcus cohnii species complex</taxon>
    </lineage>
</organism>
<dbReference type="InterPro" id="IPR021739">
    <property type="entry name" value="SaV-like"/>
</dbReference>
<sequence>MKISDLKIGNYVVVNDLGAGKYSSGMRVIGRVVEIDDKGNYAIIESLPKHRYEITDFNDFELWSKQIEDKTESMSDSEGLSGFTVDKKLLEEAKEKGIDELRKRINQSNDLQQRKRKDENVGLFKIKDLKVGYKVKMLDDDMTGEISEIADNGKYAEIKIDNGVYRGINDNCDFTITEWNSVPEYAEDTVNSPSHYNYGDIEVIDFIEQVTKHYNPNVAYHIGNAIKYLARSPHKNGKEDVAKAKWYIERAFENWDVK</sequence>
<dbReference type="Proteomes" id="UP000321839">
    <property type="component" value="Unassembled WGS sequence"/>
</dbReference>
<dbReference type="RefSeq" id="WP_240621207.1">
    <property type="nucleotide sequence ID" value="NZ_BKAW01000003.1"/>
</dbReference>
<comment type="caution">
    <text evidence="1">The sequence shown here is derived from an EMBL/GenBank/DDBJ whole genome shotgun (WGS) entry which is preliminary data.</text>
</comment>
<keyword evidence="2" id="KW-1185">Reference proteome</keyword>
<gene>
    <name evidence="1" type="ORF">SCO02_04010</name>
</gene>
<dbReference type="EMBL" id="BKAW01000003">
    <property type="protein sequence ID" value="GEQ01960.1"/>
    <property type="molecule type" value="Genomic_DNA"/>
</dbReference>
<dbReference type="AlphaFoldDB" id="A0AB34AFQ1"/>